<feature type="signal peptide" evidence="1">
    <location>
        <begin position="1"/>
        <end position="20"/>
    </location>
</feature>
<protein>
    <submittedName>
        <fullName evidence="2">Uncharacterized protein</fullName>
    </submittedName>
</protein>
<dbReference type="AlphaFoldDB" id="A0AAD9A5A8"/>
<evidence type="ECO:0000313" key="2">
    <source>
        <dbReference type="EMBL" id="KAK1841588.1"/>
    </source>
</evidence>
<keyword evidence="1" id="KW-0732">Signal</keyword>
<organism evidence="2 3">
    <name type="scientific">Colletotrichum chrysophilum</name>
    <dbReference type="NCBI Taxonomy" id="1836956"/>
    <lineage>
        <taxon>Eukaryota</taxon>
        <taxon>Fungi</taxon>
        <taxon>Dikarya</taxon>
        <taxon>Ascomycota</taxon>
        <taxon>Pezizomycotina</taxon>
        <taxon>Sordariomycetes</taxon>
        <taxon>Hypocreomycetidae</taxon>
        <taxon>Glomerellales</taxon>
        <taxon>Glomerellaceae</taxon>
        <taxon>Colletotrichum</taxon>
        <taxon>Colletotrichum gloeosporioides species complex</taxon>
    </lineage>
</organism>
<feature type="chain" id="PRO_5041979023" evidence="1">
    <location>
        <begin position="21"/>
        <end position="99"/>
    </location>
</feature>
<dbReference type="EMBL" id="JAQOWY010000470">
    <property type="protein sequence ID" value="KAK1841588.1"/>
    <property type="molecule type" value="Genomic_DNA"/>
</dbReference>
<comment type="caution">
    <text evidence="2">The sequence shown here is derived from an EMBL/GenBank/DDBJ whole genome shotgun (WGS) entry which is preliminary data.</text>
</comment>
<accession>A0AAD9A5A8</accession>
<name>A0AAD9A5A8_9PEZI</name>
<keyword evidence="3" id="KW-1185">Reference proteome</keyword>
<sequence length="99" mass="10231">MMKLAFILALAVALGGEAAAKPSKRPPLSPDSPYLTGKGCPHGWKNYGLCNGDSCQWANGRNYRCSHGSCVGKGGGDGACCGWPEITWEGGATCPNGGW</sequence>
<gene>
    <name evidence="2" type="ORF">CCHR01_15757</name>
</gene>
<proteinExistence type="predicted"/>
<evidence type="ECO:0000256" key="1">
    <source>
        <dbReference type="SAM" id="SignalP"/>
    </source>
</evidence>
<reference evidence="2" key="1">
    <citation type="submission" date="2023-01" db="EMBL/GenBank/DDBJ databases">
        <title>Colletotrichum chrysophilum M932 genome sequence.</title>
        <authorList>
            <person name="Baroncelli R."/>
        </authorList>
    </citation>
    <scope>NUCLEOTIDE SEQUENCE</scope>
    <source>
        <strain evidence="2">M932</strain>
    </source>
</reference>
<evidence type="ECO:0000313" key="3">
    <source>
        <dbReference type="Proteomes" id="UP001243330"/>
    </source>
</evidence>
<dbReference type="Proteomes" id="UP001243330">
    <property type="component" value="Unassembled WGS sequence"/>
</dbReference>